<accession>A0ABW5CD68</accession>
<comment type="caution">
    <text evidence="2">The sequence shown here is derived from an EMBL/GenBank/DDBJ whole genome shotgun (WGS) entry which is preliminary data.</text>
</comment>
<dbReference type="Pfam" id="PF01636">
    <property type="entry name" value="APH"/>
    <property type="match status" value="1"/>
</dbReference>
<dbReference type="RefSeq" id="WP_377316152.1">
    <property type="nucleotide sequence ID" value="NZ_JBHUIY010000017.1"/>
</dbReference>
<dbReference type="InterPro" id="IPR011009">
    <property type="entry name" value="Kinase-like_dom_sf"/>
</dbReference>
<protein>
    <submittedName>
        <fullName evidence="2">Phosphotransferase</fullName>
    </submittedName>
</protein>
<dbReference type="InterPro" id="IPR002575">
    <property type="entry name" value="Aminoglycoside_PTrfase"/>
</dbReference>
<keyword evidence="3" id="KW-1185">Reference proteome</keyword>
<dbReference type="Proteomes" id="UP001597296">
    <property type="component" value="Unassembled WGS sequence"/>
</dbReference>
<name>A0ABW5CD68_9PROT</name>
<evidence type="ECO:0000259" key="1">
    <source>
        <dbReference type="Pfam" id="PF01636"/>
    </source>
</evidence>
<reference evidence="3" key="1">
    <citation type="journal article" date="2019" name="Int. J. Syst. Evol. Microbiol.">
        <title>The Global Catalogue of Microorganisms (GCM) 10K type strain sequencing project: providing services to taxonomists for standard genome sequencing and annotation.</title>
        <authorList>
            <consortium name="The Broad Institute Genomics Platform"/>
            <consortium name="The Broad Institute Genome Sequencing Center for Infectious Disease"/>
            <person name="Wu L."/>
            <person name="Ma J."/>
        </authorList>
    </citation>
    <scope>NUCLEOTIDE SEQUENCE [LARGE SCALE GENOMIC DNA]</scope>
    <source>
        <strain evidence="3">KCTC 15012</strain>
    </source>
</reference>
<gene>
    <name evidence="2" type="ORF">ACFSNB_10235</name>
</gene>
<dbReference type="SUPFAM" id="SSF56112">
    <property type="entry name" value="Protein kinase-like (PK-like)"/>
    <property type="match status" value="1"/>
</dbReference>
<dbReference type="Gene3D" id="3.30.200.20">
    <property type="entry name" value="Phosphorylase Kinase, domain 1"/>
    <property type="match status" value="1"/>
</dbReference>
<organism evidence="2 3">
    <name type="scientific">Phaeospirillum tilakii</name>
    <dbReference type="NCBI Taxonomy" id="741673"/>
    <lineage>
        <taxon>Bacteria</taxon>
        <taxon>Pseudomonadati</taxon>
        <taxon>Pseudomonadota</taxon>
        <taxon>Alphaproteobacteria</taxon>
        <taxon>Rhodospirillales</taxon>
        <taxon>Rhodospirillaceae</taxon>
        <taxon>Phaeospirillum</taxon>
    </lineage>
</organism>
<sequence length="332" mass="36319">MDEALRTQAARLLGQDPAVAEAVAGGGNSRLFRLEDRAGRAYALKVYPPRHHDPRDRLGAEFTALSFLRDHGVDEVPAALACDRDHGLALYQWIEGARVTTPGAEDIDAALDFARRLRALGPVGAALPLASEACLSGGEILAQLSRRLDRLATVPALEALLGDRLRPLRARAAAAAQAGYRRLGRDFDAPLAPELRCLSPSDFGFHNALRRADGRLVFLDFEYFGWDDPVKLTADFIQHPGMALDPALADRFVAGAGALYGAEEDFAARLGLLAPLIGLRWALILLNEFLPERWSARPFADCADRAAVLDRQRGKAMRQLDRVEAWLRERGT</sequence>
<feature type="domain" description="Aminoglycoside phosphotransferase" evidence="1">
    <location>
        <begin position="21"/>
        <end position="262"/>
    </location>
</feature>
<evidence type="ECO:0000313" key="3">
    <source>
        <dbReference type="Proteomes" id="UP001597296"/>
    </source>
</evidence>
<proteinExistence type="predicted"/>
<evidence type="ECO:0000313" key="2">
    <source>
        <dbReference type="EMBL" id="MFD2234186.1"/>
    </source>
</evidence>
<dbReference type="EMBL" id="JBHUIY010000017">
    <property type="protein sequence ID" value="MFD2234186.1"/>
    <property type="molecule type" value="Genomic_DNA"/>
</dbReference>